<gene>
    <name evidence="3" type="ORF">CM83_103110</name>
</gene>
<feature type="compositionally biased region" description="Polar residues" evidence="1">
    <location>
        <begin position="1"/>
        <end position="10"/>
    </location>
</feature>
<dbReference type="EMBL" id="GBHO01022961">
    <property type="protein sequence ID" value="JAG20643.1"/>
    <property type="molecule type" value="Transcribed_RNA"/>
</dbReference>
<dbReference type="GO" id="GO:0046983">
    <property type="term" value="F:protein dimerization activity"/>
    <property type="evidence" value="ECO:0007669"/>
    <property type="project" value="InterPro"/>
</dbReference>
<dbReference type="PANTHER" id="PTHR46880:SF5">
    <property type="entry name" value="DUF4371 DOMAIN-CONTAINING PROTEIN"/>
    <property type="match status" value="1"/>
</dbReference>
<dbReference type="InterPro" id="IPR008906">
    <property type="entry name" value="HATC_C_dom"/>
</dbReference>
<dbReference type="Pfam" id="PF05699">
    <property type="entry name" value="Dimer_Tnp_hAT"/>
    <property type="match status" value="1"/>
</dbReference>
<evidence type="ECO:0000259" key="2">
    <source>
        <dbReference type="Pfam" id="PF05699"/>
    </source>
</evidence>
<feature type="region of interest" description="Disordered" evidence="1">
    <location>
        <begin position="1"/>
        <end position="26"/>
    </location>
</feature>
<feature type="domain" description="HAT C-terminal dimerisation" evidence="2">
    <location>
        <begin position="110"/>
        <end position="185"/>
    </location>
</feature>
<name>A0A0A9XPC5_LYGHE</name>
<feature type="non-terminal residue" evidence="3">
    <location>
        <position position="1"/>
    </location>
</feature>
<dbReference type="AlphaFoldDB" id="A0A0A9XPC5"/>
<accession>A0A0A9XPC5</accession>
<sequence length="223" mass="25857">NATDLLTSLQEMEKKKEESSPSNSEFNKVRQYAQKFYLEAIKQIQQRFTFTEDVFQDAALLSPVNARNLQPPSLSQIGKKYVRTFVDLPKLDEEWRKQALLQINDTDLKSTSNAFHYWRFVCDLKNERGERRFPNLSILVSFFFSLPYSNAAVERIFSTLAQVKTDSRNRLAEETTSGLLCCKQGLKRKNLHAHDLLMGKIPRFNVKANATVEESKMLRLLEK</sequence>
<protein>
    <recommendedName>
        <fullName evidence="2">HAT C-terminal dimerisation domain-containing protein</fullName>
    </recommendedName>
</protein>
<reference evidence="3" key="2">
    <citation type="submission" date="2014-07" db="EMBL/GenBank/DDBJ databases">
        <authorList>
            <person name="Hull J."/>
        </authorList>
    </citation>
    <scope>NUCLEOTIDE SEQUENCE</scope>
</reference>
<organism evidence="3">
    <name type="scientific">Lygus hesperus</name>
    <name type="common">Western plant bug</name>
    <dbReference type="NCBI Taxonomy" id="30085"/>
    <lineage>
        <taxon>Eukaryota</taxon>
        <taxon>Metazoa</taxon>
        <taxon>Ecdysozoa</taxon>
        <taxon>Arthropoda</taxon>
        <taxon>Hexapoda</taxon>
        <taxon>Insecta</taxon>
        <taxon>Pterygota</taxon>
        <taxon>Neoptera</taxon>
        <taxon>Paraneoptera</taxon>
        <taxon>Hemiptera</taxon>
        <taxon>Heteroptera</taxon>
        <taxon>Panheteroptera</taxon>
        <taxon>Cimicomorpha</taxon>
        <taxon>Miridae</taxon>
        <taxon>Mirini</taxon>
        <taxon>Lygus</taxon>
    </lineage>
</organism>
<reference evidence="3" key="1">
    <citation type="journal article" date="2014" name="PLoS ONE">
        <title>Transcriptome-Based Identification of ABC Transporters in the Western Tarnished Plant Bug Lygus hesperus.</title>
        <authorList>
            <person name="Hull J.J."/>
            <person name="Chaney K."/>
            <person name="Geib S.M."/>
            <person name="Fabrick J.A."/>
            <person name="Brent C.S."/>
            <person name="Walsh D."/>
            <person name="Lavine L.C."/>
        </authorList>
    </citation>
    <scope>NUCLEOTIDE SEQUENCE</scope>
</reference>
<proteinExistence type="predicted"/>
<dbReference type="InterPro" id="IPR012337">
    <property type="entry name" value="RNaseH-like_sf"/>
</dbReference>
<evidence type="ECO:0000256" key="1">
    <source>
        <dbReference type="SAM" id="MobiDB-lite"/>
    </source>
</evidence>
<evidence type="ECO:0000313" key="3">
    <source>
        <dbReference type="EMBL" id="JAG20643.1"/>
    </source>
</evidence>
<dbReference type="PANTHER" id="PTHR46880">
    <property type="entry name" value="RAS-ASSOCIATING DOMAIN-CONTAINING PROTEIN"/>
    <property type="match status" value="1"/>
</dbReference>
<dbReference type="SUPFAM" id="SSF53098">
    <property type="entry name" value="Ribonuclease H-like"/>
    <property type="match status" value="1"/>
</dbReference>